<proteinExistence type="predicted"/>
<gene>
    <name evidence="2" type="ORF">AVEN_56408_1</name>
</gene>
<dbReference type="EMBL" id="BGPR01001430">
    <property type="protein sequence ID" value="GBM53711.1"/>
    <property type="molecule type" value="Genomic_DNA"/>
</dbReference>
<organism evidence="2 3">
    <name type="scientific">Araneus ventricosus</name>
    <name type="common">Orbweaver spider</name>
    <name type="synonym">Epeira ventricosa</name>
    <dbReference type="NCBI Taxonomy" id="182803"/>
    <lineage>
        <taxon>Eukaryota</taxon>
        <taxon>Metazoa</taxon>
        <taxon>Ecdysozoa</taxon>
        <taxon>Arthropoda</taxon>
        <taxon>Chelicerata</taxon>
        <taxon>Arachnida</taxon>
        <taxon>Araneae</taxon>
        <taxon>Araneomorphae</taxon>
        <taxon>Entelegynae</taxon>
        <taxon>Araneoidea</taxon>
        <taxon>Araneidae</taxon>
        <taxon>Araneus</taxon>
    </lineage>
</organism>
<dbReference type="Proteomes" id="UP000499080">
    <property type="component" value="Unassembled WGS sequence"/>
</dbReference>
<feature type="region of interest" description="Disordered" evidence="1">
    <location>
        <begin position="90"/>
        <end position="112"/>
    </location>
</feature>
<protein>
    <submittedName>
        <fullName evidence="2">Uncharacterized protein</fullName>
    </submittedName>
</protein>
<evidence type="ECO:0000256" key="1">
    <source>
        <dbReference type="SAM" id="MobiDB-lite"/>
    </source>
</evidence>
<name>A0A4Y2GK26_ARAVE</name>
<comment type="caution">
    <text evidence="2">The sequence shown here is derived from an EMBL/GenBank/DDBJ whole genome shotgun (WGS) entry which is preliminary data.</text>
</comment>
<evidence type="ECO:0000313" key="3">
    <source>
        <dbReference type="Proteomes" id="UP000499080"/>
    </source>
</evidence>
<keyword evidence="3" id="KW-1185">Reference proteome</keyword>
<evidence type="ECO:0000313" key="2">
    <source>
        <dbReference type="EMBL" id="GBM53711.1"/>
    </source>
</evidence>
<dbReference type="AlphaFoldDB" id="A0A4Y2GK26"/>
<sequence length="112" mass="12953">MMTTFLCPNSSRCLIHELDCLPHQSQIRFRLCCIQPLRFRGLMLGDLSLINALRKEVRKTCGRRFPMRVVAQGRRTFSTAQQRIPRLPLLDDFTPESGVSNESYERNSGVLR</sequence>
<accession>A0A4Y2GK26</accession>
<reference evidence="2 3" key="1">
    <citation type="journal article" date="2019" name="Sci. Rep.">
        <title>Orb-weaving spider Araneus ventricosus genome elucidates the spidroin gene catalogue.</title>
        <authorList>
            <person name="Kono N."/>
            <person name="Nakamura H."/>
            <person name="Ohtoshi R."/>
            <person name="Moran D.A.P."/>
            <person name="Shinohara A."/>
            <person name="Yoshida Y."/>
            <person name="Fujiwara M."/>
            <person name="Mori M."/>
            <person name="Tomita M."/>
            <person name="Arakawa K."/>
        </authorList>
    </citation>
    <scope>NUCLEOTIDE SEQUENCE [LARGE SCALE GENOMIC DNA]</scope>
</reference>